<keyword evidence="3" id="KW-0862">Zinc</keyword>
<protein>
    <recommendedName>
        <fullName evidence="8">Cation efflux protein transmembrane domain-containing protein</fullName>
    </recommendedName>
</protein>
<feature type="transmembrane region" description="Helical" evidence="7">
    <location>
        <begin position="129"/>
        <end position="150"/>
    </location>
</feature>
<evidence type="ECO:0000259" key="8">
    <source>
        <dbReference type="Pfam" id="PF01545"/>
    </source>
</evidence>
<dbReference type="InterPro" id="IPR058533">
    <property type="entry name" value="Cation_efflux_TM"/>
</dbReference>
<dbReference type="SUPFAM" id="SSF161111">
    <property type="entry name" value="Cation efflux protein transmembrane domain-like"/>
    <property type="match status" value="1"/>
</dbReference>
<evidence type="ECO:0000256" key="5">
    <source>
        <dbReference type="ARBA" id="ARBA00023136"/>
    </source>
</evidence>
<keyword evidence="3" id="KW-0864">Zinc transport</keyword>
<feature type="region of interest" description="Disordered" evidence="6">
    <location>
        <begin position="1"/>
        <end position="88"/>
    </location>
</feature>
<feature type="transmembrane region" description="Helical" evidence="7">
    <location>
        <begin position="243"/>
        <end position="263"/>
    </location>
</feature>
<keyword evidence="10" id="KW-1185">Reference proteome</keyword>
<feature type="transmembrane region" description="Helical" evidence="7">
    <location>
        <begin position="156"/>
        <end position="176"/>
    </location>
</feature>
<feature type="compositionally biased region" description="Low complexity" evidence="6">
    <location>
        <begin position="311"/>
        <end position="323"/>
    </location>
</feature>
<feature type="transmembrane region" description="Helical" evidence="7">
    <location>
        <begin position="206"/>
        <end position="223"/>
    </location>
</feature>
<evidence type="ECO:0000256" key="2">
    <source>
        <dbReference type="ARBA" id="ARBA00022692"/>
    </source>
</evidence>
<feature type="compositionally biased region" description="Basic and acidic residues" evidence="6">
    <location>
        <begin position="11"/>
        <end position="23"/>
    </location>
</feature>
<dbReference type="Pfam" id="PF01545">
    <property type="entry name" value="Cation_efflux"/>
    <property type="match status" value="1"/>
</dbReference>
<accession>A0ABP0IT06</accession>
<keyword evidence="4 7" id="KW-1133">Transmembrane helix</keyword>
<evidence type="ECO:0000256" key="4">
    <source>
        <dbReference type="ARBA" id="ARBA00022989"/>
    </source>
</evidence>
<comment type="subcellular location">
    <subcellularLocation>
        <location evidence="1">Membrane</location>
        <topology evidence="1">Multi-pass membrane protein</topology>
    </subcellularLocation>
</comment>
<keyword evidence="3" id="KW-0813">Transport</keyword>
<organism evidence="9 10">
    <name type="scientific">Durusdinium trenchii</name>
    <dbReference type="NCBI Taxonomy" id="1381693"/>
    <lineage>
        <taxon>Eukaryota</taxon>
        <taxon>Sar</taxon>
        <taxon>Alveolata</taxon>
        <taxon>Dinophyceae</taxon>
        <taxon>Suessiales</taxon>
        <taxon>Symbiodiniaceae</taxon>
        <taxon>Durusdinium</taxon>
    </lineage>
</organism>
<dbReference type="Proteomes" id="UP001642464">
    <property type="component" value="Unassembled WGS sequence"/>
</dbReference>
<keyword evidence="3" id="KW-0406">Ion transport</keyword>
<gene>
    <name evidence="9" type="ORF">SCF082_LOCUS8323</name>
</gene>
<sequence>MLDGAATAARPRLEPLEVDLEQHNRHKARRERLASGGRNGVESEEESDSEQDRTGGMGSALQSPSELQGLVNEGNARNNGEKRRHGNLRRSRWSSEDLLRASSPLGRCWCYSCCVACIRMSADGNSLRALYVLFVLTSLFTVAQFFGAVVANSLSMYGDCVTMAVDSGTYLLNIYAERRKLYSMNHLSEHDLKALDRARERLDTRAAVVSVLALLSVTIYIMIDAGQRIHSEVGVDPVNPKIMFGFTCVGLTVNFISCSAFFYSPGEEEEEPSSSAEALRSNAVGSAMSAANKAYSFVSDQDQSTLRMHLSSESSISRNGSGEFTEVTLGETGENGSAEMQGRLASAPFSMLDKDDDGGPASSRSLSAFEQMQTNLNVLSAFVHLLADTLRSITVFVTSLYVWATHGDSVRADAVSSIIVCTFILFAVAFLIFETWKRVVSLREADVAAAG</sequence>
<feature type="transmembrane region" description="Helical" evidence="7">
    <location>
        <begin position="414"/>
        <end position="433"/>
    </location>
</feature>
<evidence type="ECO:0000313" key="9">
    <source>
        <dbReference type="EMBL" id="CAK9004765.1"/>
    </source>
</evidence>
<evidence type="ECO:0000256" key="1">
    <source>
        <dbReference type="ARBA" id="ARBA00004141"/>
    </source>
</evidence>
<evidence type="ECO:0000256" key="3">
    <source>
        <dbReference type="ARBA" id="ARBA00022906"/>
    </source>
</evidence>
<dbReference type="PANTHER" id="PTHR11562">
    <property type="entry name" value="CATION EFFLUX PROTEIN/ ZINC TRANSPORTER"/>
    <property type="match status" value="1"/>
</dbReference>
<comment type="caution">
    <text evidence="9">The sequence shown here is derived from an EMBL/GenBank/DDBJ whole genome shotgun (WGS) entry which is preliminary data.</text>
</comment>
<evidence type="ECO:0000256" key="6">
    <source>
        <dbReference type="SAM" id="MobiDB-lite"/>
    </source>
</evidence>
<dbReference type="EMBL" id="CAXAMM010004740">
    <property type="protein sequence ID" value="CAK9004765.1"/>
    <property type="molecule type" value="Genomic_DNA"/>
</dbReference>
<keyword evidence="2 7" id="KW-0812">Transmembrane</keyword>
<proteinExistence type="predicted"/>
<feature type="transmembrane region" description="Helical" evidence="7">
    <location>
        <begin position="381"/>
        <end position="402"/>
    </location>
</feature>
<feature type="domain" description="Cation efflux protein transmembrane" evidence="8">
    <location>
        <begin position="201"/>
        <end position="435"/>
    </location>
</feature>
<dbReference type="Gene3D" id="1.20.1510.10">
    <property type="entry name" value="Cation efflux protein transmembrane domain"/>
    <property type="match status" value="2"/>
</dbReference>
<name>A0ABP0IT06_9DINO</name>
<evidence type="ECO:0000256" key="7">
    <source>
        <dbReference type="SAM" id="Phobius"/>
    </source>
</evidence>
<evidence type="ECO:0000313" key="10">
    <source>
        <dbReference type="Proteomes" id="UP001642464"/>
    </source>
</evidence>
<keyword evidence="5 7" id="KW-0472">Membrane</keyword>
<dbReference type="InterPro" id="IPR050681">
    <property type="entry name" value="CDF/SLC30A"/>
</dbReference>
<reference evidence="9 10" key="1">
    <citation type="submission" date="2024-02" db="EMBL/GenBank/DDBJ databases">
        <authorList>
            <person name="Chen Y."/>
            <person name="Shah S."/>
            <person name="Dougan E. K."/>
            <person name="Thang M."/>
            <person name="Chan C."/>
        </authorList>
    </citation>
    <scope>NUCLEOTIDE SEQUENCE [LARGE SCALE GENOMIC DNA]</scope>
</reference>
<dbReference type="InterPro" id="IPR027469">
    <property type="entry name" value="Cation_efflux_TMD_sf"/>
</dbReference>
<dbReference type="PANTHER" id="PTHR11562:SF17">
    <property type="entry name" value="RE54080P-RELATED"/>
    <property type="match status" value="1"/>
</dbReference>
<feature type="region of interest" description="Disordered" evidence="6">
    <location>
        <begin position="309"/>
        <end position="336"/>
    </location>
</feature>